<evidence type="ECO:0000313" key="1">
    <source>
        <dbReference type="EMBL" id="HIW00140.1"/>
    </source>
</evidence>
<name>A0A9D1TNZ7_9BACT</name>
<dbReference type="AlphaFoldDB" id="A0A9D1TNZ7"/>
<gene>
    <name evidence="1" type="ORF">H9894_03000</name>
</gene>
<proteinExistence type="predicted"/>
<sequence>MTTSLDTLLQTGRLETRVGGATILVRRLCGGWYMLEGRNASGWQVVCQYQTTAEEAAQAFDRFVEEFRAYLDRQ</sequence>
<comment type="caution">
    <text evidence="1">The sequence shown here is derived from an EMBL/GenBank/DDBJ whole genome shotgun (WGS) entry which is preliminary data.</text>
</comment>
<accession>A0A9D1TNZ7</accession>
<organism evidence="1 2">
    <name type="scientific">Candidatus Desulfovibrio intestinipullorum</name>
    <dbReference type="NCBI Taxonomy" id="2838536"/>
    <lineage>
        <taxon>Bacteria</taxon>
        <taxon>Pseudomonadati</taxon>
        <taxon>Thermodesulfobacteriota</taxon>
        <taxon>Desulfovibrionia</taxon>
        <taxon>Desulfovibrionales</taxon>
        <taxon>Desulfovibrionaceae</taxon>
        <taxon>Desulfovibrio</taxon>
    </lineage>
</organism>
<evidence type="ECO:0000313" key="2">
    <source>
        <dbReference type="Proteomes" id="UP000886752"/>
    </source>
</evidence>
<reference evidence="1" key="2">
    <citation type="submission" date="2021-04" db="EMBL/GenBank/DDBJ databases">
        <authorList>
            <person name="Gilroy R."/>
        </authorList>
    </citation>
    <scope>NUCLEOTIDE SEQUENCE</scope>
    <source>
        <strain evidence="1">ChiHecec2B26-446</strain>
    </source>
</reference>
<protein>
    <submittedName>
        <fullName evidence="1">Uncharacterized protein</fullName>
    </submittedName>
</protein>
<reference evidence="1" key="1">
    <citation type="journal article" date="2021" name="PeerJ">
        <title>Extensive microbial diversity within the chicken gut microbiome revealed by metagenomics and culture.</title>
        <authorList>
            <person name="Gilroy R."/>
            <person name="Ravi A."/>
            <person name="Getino M."/>
            <person name="Pursley I."/>
            <person name="Horton D.L."/>
            <person name="Alikhan N.F."/>
            <person name="Baker D."/>
            <person name="Gharbi K."/>
            <person name="Hall N."/>
            <person name="Watson M."/>
            <person name="Adriaenssens E.M."/>
            <person name="Foster-Nyarko E."/>
            <person name="Jarju S."/>
            <person name="Secka A."/>
            <person name="Antonio M."/>
            <person name="Oren A."/>
            <person name="Chaudhuri R.R."/>
            <person name="La Ragione R."/>
            <person name="Hildebrand F."/>
            <person name="Pallen M.J."/>
        </authorList>
    </citation>
    <scope>NUCLEOTIDE SEQUENCE</scope>
    <source>
        <strain evidence="1">ChiHecec2B26-446</strain>
    </source>
</reference>
<dbReference type="Proteomes" id="UP000886752">
    <property type="component" value="Unassembled WGS sequence"/>
</dbReference>
<dbReference type="EMBL" id="DXHV01000034">
    <property type="protein sequence ID" value="HIW00140.1"/>
    <property type="molecule type" value="Genomic_DNA"/>
</dbReference>